<dbReference type="Proteomes" id="UP000278542">
    <property type="component" value="Unassembled WGS sequence"/>
</dbReference>
<accession>A0A495RHY9</accession>
<evidence type="ECO:0008006" key="3">
    <source>
        <dbReference type="Google" id="ProtNLM"/>
    </source>
</evidence>
<dbReference type="OrthoDB" id="79849at2"/>
<dbReference type="RefSeq" id="WP_121144054.1">
    <property type="nucleotide sequence ID" value="NZ_RBWY01000001.1"/>
</dbReference>
<gene>
    <name evidence="1" type="ORF">DES39_0352</name>
</gene>
<evidence type="ECO:0000313" key="1">
    <source>
        <dbReference type="EMBL" id="RKS87137.1"/>
    </source>
</evidence>
<sequence>MALNLDKINNAIGELDEAKKQFLSFNAEIAKTTNELGNAGSKTAAIAELQIASIDKVLQKIQVAKRQVSGAIDAAISENFPSSEVEKNLNIAKQLERLRFQFVSAADADGIKGMSELSEVNKLQTYQAKIAEINSKLAAESQTLSQQKNANLLTEFAYKQKLAALHKQTSEQLQEQISQLEDFQTHTSAQVKQSAQSTIESTRLTQGVNEAQGEGITDAITRSSINSGLNQNLGKVFSGEMTFADMSKTIFADIQQNLMQEMMKNIAEIMTQMSMNLMQMVSEPFKKGLSSVFDSLFSNPDSMLGGLSNSIQGLVGQVNGLFGGFFSQLFKGTGGSFSSMFSSDGLSGLLSLVNTFFLADGGVVRGPGNETSDSIPAWLSDGEFVTRAAVVKQPGMLPFLHDVNTRGFLAVNDYARRVRHATGGIAGTPAALTSPSLGNVSLSEGTSKATTVENAVNLHVYDDPQRIINSSFSDGGMESYYLKIERNPQRLKSILGV</sequence>
<name>A0A495RHY9_9GAMM</name>
<evidence type="ECO:0000313" key="2">
    <source>
        <dbReference type="Proteomes" id="UP000278542"/>
    </source>
</evidence>
<dbReference type="AlphaFoldDB" id="A0A495RHY9"/>
<organism evidence="1 2">
    <name type="scientific">Orbus hercynius</name>
    <dbReference type="NCBI Taxonomy" id="593135"/>
    <lineage>
        <taxon>Bacteria</taxon>
        <taxon>Pseudomonadati</taxon>
        <taxon>Pseudomonadota</taxon>
        <taxon>Gammaproteobacteria</taxon>
        <taxon>Orbales</taxon>
        <taxon>Orbaceae</taxon>
        <taxon>Orbus</taxon>
    </lineage>
</organism>
<dbReference type="EMBL" id="RBWY01000001">
    <property type="protein sequence ID" value="RKS87137.1"/>
    <property type="molecule type" value="Genomic_DNA"/>
</dbReference>
<comment type="caution">
    <text evidence="1">The sequence shown here is derived from an EMBL/GenBank/DDBJ whole genome shotgun (WGS) entry which is preliminary data.</text>
</comment>
<protein>
    <recommendedName>
        <fullName evidence="3">Lambda family phage tail tape measure protein</fullName>
    </recommendedName>
</protein>
<reference evidence="1 2" key="1">
    <citation type="submission" date="2018-10" db="EMBL/GenBank/DDBJ databases">
        <title>Genomic Encyclopedia of Type Strains, Phase IV (KMG-IV): sequencing the most valuable type-strain genomes for metagenomic binning, comparative biology and taxonomic classification.</title>
        <authorList>
            <person name="Goeker M."/>
        </authorList>
    </citation>
    <scope>NUCLEOTIDE SEQUENCE [LARGE SCALE GENOMIC DNA]</scope>
    <source>
        <strain evidence="1 2">DSM 22228</strain>
    </source>
</reference>
<proteinExistence type="predicted"/>
<keyword evidence="2" id="KW-1185">Reference proteome</keyword>